<keyword evidence="3" id="KW-1185">Reference proteome</keyword>
<feature type="region of interest" description="Disordered" evidence="1">
    <location>
        <begin position="67"/>
        <end position="99"/>
    </location>
</feature>
<name>A0A397UER6_9GLOM</name>
<comment type="caution">
    <text evidence="2">The sequence shown here is derived from an EMBL/GenBank/DDBJ whole genome shotgun (WGS) entry which is preliminary data.</text>
</comment>
<protein>
    <submittedName>
        <fullName evidence="2">Uncharacterized protein</fullName>
    </submittedName>
</protein>
<organism evidence="2 3">
    <name type="scientific">Gigaspora rosea</name>
    <dbReference type="NCBI Taxonomy" id="44941"/>
    <lineage>
        <taxon>Eukaryota</taxon>
        <taxon>Fungi</taxon>
        <taxon>Fungi incertae sedis</taxon>
        <taxon>Mucoromycota</taxon>
        <taxon>Glomeromycotina</taxon>
        <taxon>Glomeromycetes</taxon>
        <taxon>Diversisporales</taxon>
        <taxon>Gigasporaceae</taxon>
        <taxon>Gigaspora</taxon>
    </lineage>
</organism>
<dbReference type="EMBL" id="QKWP01001635">
    <property type="protein sequence ID" value="RIB07557.1"/>
    <property type="molecule type" value="Genomic_DNA"/>
</dbReference>
<evidence type="ECO:0000256" key="1">
    <source>
        <dbReference type="SAM" id="MobiDB-lite"/>
    </source>
</evidence>
<dbReference type="AlphaFoldDB" id="A0A397UER6"/>
<feature type="compositionally biased region" description="Low complexity" evidence="1">
    <location>
        <begin position="70"/>
        <end position="96"/>
    </location>
</feature>
<proteinExistence type="predicted"/>
<gene>
    <name evidence="2" type="ORF">C2G38_2252545</name>
</gene>
<reference evidence="2 3" key="1">
    <citation type="submission" date="2018-06" db="EMBL/GenBank/DDBJ databases">
        <title>Comparative genomics reveals the genomic features of Rhizophagus irregularis, R. cerebriforme, R. diaphanum and Gigaspora rosea, and their symbiotic lifestyle signature.</title>
        <authorList>
            <person name="Morin E."/>
            <person name="San Clemente H."/>
            <person name="Chen E.C.H."/>
            <person name="De La Providencia I."/>
            <person name="Hainaut M."/>
            <person name="Kuo A."/>
            <person name="Kohler A."/>
            <person name="Murat C."/>
            <person name="Tang N."/>
            <person name="Roy S."/>
            <person name="Loubradou J."/>
            <person name="Henrissat B."/>
            <person name="Grigoriev I.V."/>
            <person name="Corradi N."/>
            <person name="Roux C."/>
            <person name="Martin F.M."/>
        </authorList>
    </citation>
    <scope>NUCLEOTIDE SEQUENCE [LARGE SCALE GENOMIC DNA]</scope>
    <source>
        <strain evidence="2 3">DAOM 194757</strain>
    </source>
</reference>
<dbReference type="OrthoDB" id="2438474at2759"/>
<accession>A0A397UER6</accession>
<sequence>MYAFWRYTLSLMALAISLTLFVSLINSNILATNFAPSLPATDLSSIQIDTTIPKFLAQDSAQPIQPIPNSPTTTTISPLQTSSPTSSTTSPSLLSSKPNKKTQNLVGDFFDVLSIDQTVLNCSTQAKHCRDIQCAFKDFSVTCNKEFECTCIINFASSIAKINLQNILITALISLHFLAISLIY</sequence>
<evidence type="ECO:0000313" key="3">
    <source>
        <dbReference type="Proteomes" id="UP000266673"/>
    </source>
</evidence>
<dbReference type="Proteomes" id="UP000266673">
    <property type="component" value="Unassembled WGS sequence"/>
</dbReference>
<evidence type="ECO:0000313" key="2">
    <source>
        <dbReference type="EMBL" id="RIB07557.1"/>
    </source>
</evidence>